<protein>
    <recommendedName>
        <fullName evidence="3">Protein kinase domain-containing protein</fullName>
    </recommendedName>
</protein>
<evidence type="ECO:0000313" key="5">
    <source>
        <dbReference type="Proteomes" id="UP001172102"/>
    </source>
</evidence>
<dbReference type="Proteomes" id="UP001172102">
    <property type="component" value="Unassembled WGS sequence"/>
</dbReference>
<dbReference type="PROSITE" id="PS50088">
    <property type="entry name" value="ANK_REPEAT"/>
    <property type="match status" value="1"/>
</dbReference>
<dbReference type="PROSITE" id="PS50011">
    <property type="entry name" value="PROTEIN_KINASE_DOM"/>
    <property type="match status" value="1"/>
</dbReference>
<evidence type="ECO:0000259" key="3">
    <source>
        <dbReference type="PROSITE" id="PS50011"/>
    </source>
</evidence>
<evidence type="ECO:0000256" key="1">
    <source>
        <dbReference type="PROSITE-ProRule" id="PRU00023"/>
    </source>
</evidence>
<sequence length="1241" mass="136665">MSLSFWCTSTAPGSQTPEPESPTPFTALNFLAALSVPDLKLYSLFGLGLSGSSVRHAGSGGYAVVEIGTENYTGRAVAVKRSRLLSGAVPGRNGEVFRRHFGQLVLELRILGHRKLRKHAGIVDLLGICIDQVNGAPDLALVLEYSQLGSLKSFLADRRDDHGPSLVAQIDLIRQVASALEALHQLRVCHGDVKMENVLMFSREDGSWLAKISDFGQSIIAPATMDDDPARVGVPVGTPLLAAPEIRTGSALRDDRFNIDSAMLTDVFSFGLLAWEVLKFGTRFFDLVWSDPDSSSAADSLDVDSIVDFLNRLPPNKLCLYALRELQRLAINDLEQLDNLDALLDGALQDDPSARKTMAELAGIVTEKPSEADVATHTAQDQPVLTRDLFPKTNSVNDDDDDDSQAPSFETLSDVSSLGSLYDLFDGALAAWTSRSSLYEVREQSVWLSDAIFDELPENLRRLVLADLDGLATAGDVSAPVRAHAAMTMSECYTLGFGVNHDTTQVTYWLLKAAMSGLRKATLWYHRVCVAVGEVPSSEAEHLEGRELEEALPSVPTELYLLHRIQRHNMNAVEQARKSLDVPTMPASSSFVFRLSIFSEDVVDELPLLHLFSWLGDLVAVQDLLTRSAAAPDAKSKLGFSAAHYACLGGSLPTLRILVDHAVPLLPAAFGDITPLHFCVFMPIEDLPEAVALLLSGGTPVDAGQPREFNWDDHDIRLGGSPLFWAIKTRNRPMVQLLLPHYDKLDHVWVFIAISRFFWDILEDLLLRFKDELDINNVYTRLHPLDRPFSHWIAHGSGHIEAIQRTVQLCIDHDLMRYDTEDDGDSGHLKTLITNARTQGDTDLIEAVVAGAPRDYIKHEPAGLIGEPVMMTIFSMTGNSPIWYGTLRRMADLYTVEELERSRVPQGNMLTAAVIRGSLVGARVLLEKGIDVNKPYQVVEGVEMTAIHDCINVSGSAEMMALLVEFGADLVVKDSTTSRAPLQWLMMGRLQTDAVLELLLKHDYQDSFYAAVLDHSLTWFIAAELDQPVGPSTQGLGDVLDRRTHREQLRTLLTHPRIARHVNTLCEQGYSLIHKAAIALHLETVRLLLDAGADASVPLRVGQLQLLPLQLACAQARVLSLTDALGGMEYQQDAISPRRRAQALLVAEELLRWHQARGDGLFGGIEARHIACRTLILQSGLELPGPGPRTGDDAVGNWPGVKEGLRPQDLIRRKLGEDDEISAMVEAVNFDKFDGFRRVFR</sequence>
<dbReference type="PANTHER" id="PTHR24359">
    <property type="entry name" value="SERINE/THREONINE-PROTEIN KINASE SBK1"/>
    <property type="match status" value="1"/>
</dbReference>
<dbReference type="PROSITE" id="PS00108">
    <property type="entry name" value="PROTEIN_KINASE_ST"/>
    <property type="match status" value="1"/>
</dbReference>
<dbReference type="PROSITE" id="PS50297">
    <property type="entry name" value="ANK_REP_REGION"/>
    <property type="match status" value="1"/>
</dbReference>
<name>A0AA40DH99_9PEZI</name>
<proteinExistence type="predicted"/>
<dbReference type="Gene3D" id="1.10.510.10">
    <property type="entry name" value="Transferase(Phosphotransferase) domain 1"/>
    <property type="match status" value="1"/>
</dbReference>
<reference evidence="4" key="1">
    <citation type="submission" date="2023-06" db="EMBL/GenBank/DDBJ databases">
        <title>Genome-scale phylogeny and comparative genomics of the fungal order Sordariales.</title>
        <authorList>
            <consortium name="Lawrence Berkeley National Laboratory"/>
            <person name="Hensen N."/>
            <person name="Bonometti L."/>
            <person name="Westerberg I."/>
            <person name="Brannstrom I.O."/>
            <person name="Guillou S."/>
            <person name="Cros-Aarteil S."/>
            <person name="Calhoun S."/>
            <person name="Haridas S."/>
            <person name="Kuo A."/>
            <person name="Mondo S."/>
            <person name="Pangilinan J."/>
            <person name="Riley R."/>
            <person name="Labutti K."/>
            <person name="Andreopoulos B."/>
            <person name="Lipzen A."/>
            <person name="Chen C."/>
            <person name="Yanf M."/>
            <person name="Daum C."/>
            <person name="Ng V."/>
            <person name="Clum A."/>
            <person name="Steindorff A."/>
            <person name="Ohm R."/>
            <person name="Martin F."/>
            <person name="Silar P."/>
            <person name="Natvig D."/>
            <person name="Lalanne C."/>
            <person name="Gautier V."/>
            <person name="Ament-Velasquez S.L."/>
            <person name="Kruys A."/>
            <person name="Hutchinson M.I."/>
            <person name="Powell A.J."/>
            <person name="Barry K."/>
            <person name="Miller A.N."/>
            <person name="Grigoriev I.V."/>
            <person name="Debuchy R."/>
            <person name="Gladieux P."/>
            <person name="Thoren M.H."/>
            <person name="Johannesson H."/>
        </authorList>
    </citation>
    <scope>NUCLEOTIDE SEQUENCE</scope>
    <source>
        <strain evidence="4">SMH4607-1</strain>
    </source>
</reference>
<dbReference type="AlphaFoldDB" id="A0AA40DH99"/>
<comment type="caution">
    <text evidence="4">The sequence shown here is derived from an EMBL/GenBank/DDBJ whole genome shotgun (WGS) entry which is preliminary data.</text>
</comment>
<dbReference type="SUPFAM" id="SSF56112">
    <property type="entry name" value="Protein kinase-like (PK-like)"/>
    <property type="match status" value="1"/>
</dbReference>
<dbReference type="GO" id="GO:0005524">
    <property type="term" value="F:ATP binding"/>
    <property type="evidence" value="ECO:0007669"/>
    <property type="project" value="InterPro"/>
</dbReference>
<dbReference type="PANTHER" id="PTHR24359:SF1">
    <property type="entry name" value="INHIBITOR OF NUCLEAR FACTOR KAPPA-B KINASE EPSILON SUBUNIT HOMOLOG 1-RELATED"/>
    <property type="match status" value="1"/>
</dbReference>
<dbReference type="Pfam" id="PF00069">
    <property type="entry name" value="Pkinase"/>
    <property type="match status" value="1"/>
</dbReference>
<organism evidence="4 5">
    <name type="scientific">Lasiosphaeris hirsuta</name>
    <dbReference type="NCBI Taxonomy" id="260670"/>
    <lineage>
        <taxon>Eukaryota</taxon>
        <taxon>Fungi</taxon>
        <taxon>Dikarya</taxon>
        <taxon>Ascomycota</taxon>
        <taxon>Pezizomycotina</taxon>
        <taxon>Sordariomycetes</taxon>
        <taxon>Sordariomycetidae</taxon>
        <taxon>Sordariales</taxon>
        <taxon>Lasiosphaeriaceae</taxon>
        <taxon>Lasiosphaeris</taxon>
    </lineage>
</organism>
<dbReference type="SUPFAM" id="SSF48403">
    <property type="entry name" value="Ankyrin repeat"/>
    <property type="match status" value="1"/>
</dbReference>
<keyword evidence="5" id="KW-1185">Reference proteome</keyword>
<keyword evidence="1" id="KW-0040">ANK repeat</keyword>
<feature type="region of interest" description="Disordered" evidence="2">
    <location>
        <begin position="388"/>
        <end position="409"/>
    </location>
</feature>
<dbReference type="Gene3D" id="1.25.40.20">
    <property type="entry name" value="Ankyrin repeat-containing domain"/>
    <property type="match status" value="3"/>
</dbReference>
<dbReference type="InterPro" id="IPR000719">
    <property type="entry name" value="Prot_kinase_dom"/>
</dbReference>
<dbReference type="InterPro" id="IPR008271">
    <property type="entry name" value="Ser/Thr_kinase_AS"/>
</dbReference>
<evidence type="ECO:0000313" key="4">
    <source>
        <dbReference type="EMBL" id="KAK0701331.1"/>
    </source>
</evidence>
<dbReference type="EMBL" id="JAUKUA010000010">
    <property type="protein sequence ID" value="KAK0701331.1"/>
    <property type="molecule type" value="Genomic_DNA"/>
</dbReference>
<dbReference type="InterPro" id="IPR011009">
    <property type="entry name" value="Kinase-like_dom_sf"/>
</dbReference>
<gene>
    <name evidence="4" type="ORF">B0H67DRAFT_98423</name>
</gene>
<feature type="domain" description="Protein kinase" evidence="3">
    <location>
        <begin position="51"/>
        <end position="385"/>
    </location>
</feature>
<evidence type="ECO:0000256" key="2">
    <source>
        <dbReference type="SAM" id="MobiDB-lite"/>
    </source>
</evidence>
<dbReference type="InterPro" id="IPR002110">
    <property type="entry name" value="Ankyrin_rpt"/>
</dbReference>
<dbReference type="GO" id="GO:0004674">
    <property type="term" value="F:protein serine/threonine kinase activity"/>
    <property type="evidence" value="ECO:0007669"/>
    <property type="project" value="TreeGrafter"/>
</dbReference>
<dbReference type="SMART" id="SM00248">
    <property type="entry name" value="ANK"/>
    <property type="match status" value="7"/>
</dbReference>
<dbReference type="InterPro" id="IPR036770">
    <property type="entry name" value="Ankyrin_rpt-contain_sf"/>
</dbReference>
<feature type="region of interest" description="Disordered" evidence="2">
    <location>
        <begin position="1"/>
        <end position="22"/>
    </location>
</feature>
<feature type="repeat" description="ANK" evidence="1">
    <location>
        <begin position="1068"/>
        <end position="1100"/>
    </location>
</feature>
<accession>A0AA40DH99</accession>
<dbReference type="SMART" id="SM00220">
    <property type="entry name" value="S_TKc"/>
    <property type="match status" value="1"/>
</dbReference>